<feature type="domain" description="Terminase large subunit gp17-like C-terminal" evidence="2">
    <location>
        <begin position="255"/>
        <end position="401"/>
    </location>
</feature>
<name>A0ABV9Z103_9HYPH</name>
<comment type="caution">
    <text evidence="3">The sequence shown here is derived from an EMBL/GenBank/DDBJ whole genome shotgun (WGS) entry which is preliminary data.</text>
</comment>
<evidence type="ECO:0000313" key="4">
    <source>
        <dbReference type="Proteomes" id="UP001595796"/>
    </source>
</evidence>
<dbReference type="Proteomes" id="UP001595796">
    <property type="component" value="Unassembled WGS sequence"/>
</dbReference>
<dbReference type="RefSeq" id="WP_114956631.1">
    <property type="nucleotide sequence ID" value="NZ_JBHSJF010000006.1"/>
</dbReference>
<protein>
    <submittedName>
        <fullName evidence="3">DNA-packaging protein</fullName>
    </submittedName>
</protein>
<dbReference type="Gene3D" id="3.30.420.240">
    <property type="match status" value="1"/>
</dbReference>
<keyword evidence="1" id="KW-1188">Viral release from host cell</keyword>
<organism evidence="3 4">
    <name type="scientific">Flaviflagellibacter deserti</name>
    <dbReference type="NCBI Taxonomy" id="2267266"/>
    <lineage>
        <taxon>Bacteria</taxon>
        <taxon>Pseudomonadati</taxon>
        <taxon>Pseudomonadota</taxon>
        <taxon>Alphaproteobacteria</taxon>
        <taxon>Hyphomicrobiales</taxon>
        <taxon>Flaviflagellibacter</taxon>
    </lineage>
</organism>
<reference evidence="4" key="1">
    <citation type="journal article" date="2019" name="Int. J. Syst. Evol. Microbiol.">
        <title>The Global Catalogue of Microorganisms (GCM) 10K type strain sequencing project: providing services to taxonomists for standard genome sequencing and annotation.</title>
        <authorList>
            <consortium name="The Broad Institute Genomics Platform"/>
            <consortium name="The Broad Institute Genome Sequencing Center for Infectious Disease"/>
            <person name="Wu L."/>
            <person name="Ma J."/>
        </authorList>
    </citation>
    <scope>NUCLEOTIDE SEQUENCE [LARGE SCALE GENOMIC DNA]</scope>
    <source>
        <strain evidence="4">CGMCC 1.16444</strain>
    </source>
</reference>
<dbReference type="InterPro" id="IPR035421">
    <property type="entry name" value="Terminase_6C"/>
</dbReference>
<proteinExistence type="predicted"/>
<dbReference type="Pfam" id="PF17289">
    <property type="entry name" value="Terminase_6C"/>
    <property type="match status" value="1"/>
</dbReference>
<evidence type="ECO:0000313" key="3">
    <source>
        <dbReference type="EMBL" id="MFC5067791.1"/>
    </source>
</evidence>
<keyword evidence="4" id="KW-1185">Reference proteome</keyword>
<dbReference type="InterPro" id="IPR027417">
    <property type="entry name" value="P-loop_NTPase"/>
</dbReference>
<evidence type="ECO:0000256" key="1">
    <source>
        <dbReference type="ARBA" id="ARBA00022612"/>
    </source>
</evidence>
<sequence>MPRREVARWANDWSYFAREDQKPPPGDWGVWLFMGGRGAGKTRAGAEWVSALACGDREFTSEPVGRIALIGETAADVREVMIEGVSGILSLGGRVRPLWEPSRKKLTWPNGAVAQCFSAEDPEALRGPQFGAAWCDELGKWKRAEEVWDMLQFGMRLGTAPRQMVTTTPRPITLLKKLMADPKTAVTHATTRKNALNLAPRFLETVVGRYGGTRLGRQELDGEIVEERADALWSREMIEAARVDEAPELRRIVVAVDPPAGGGRRSDACGIVVAGRAANGMVYVLEDATIEGSRPDLWAAKAVAAWKRHEADALVAEANQGGAMVRSVISQADAGVPVTLVHATRGKWLRAEPVANLYAQGRVRHLRALPELEDELCDFGLDGLSSGLSPDRLDALVWAVTSLALSGRGGEPRVRGL</sequence>
<gene>
    <name evidence="3" type="ORF">ACFPFW_07145</name>
</gene>
<evidence type="ECO:0000259" key="2">
    <source>
        <dbReference type="Pfam" id="PF17289"/>
    </source>
</evidence>
<dbReference type="EMBL" id="JBHSJF010000006">
    <property type="protein sequence ID" value="MFC5067791.1"/>
    <property type="molecule type" value="Genomic_DNA"/>
</dbReference>
<dbReference type="Pfam" id="PF03237">
    <property type="entry name" value="Terminase_6N"/>
    <property type="match status" value="1"/>
</dbReference>
<accession>A0ABV9Z103</accession>
<dbReference type="Gene3D" id="3.40.50.300">
    <property type="entry name" value="P-loop containing nucleotide triphosphate hydrolases"/>
    <property type="match status" value="1"/>
</dbReference>